<evidence type="ECO:0000313" key="3">
    <source>
        <dbReference type="Proteomes" id="UP001231941"/>
    </source>
</evidence>
<name>A0ABT9J355_9BACL</name>
<feature type="transmembrane region" description="Helical" evidence="1">
    <location>
        <begin position="51"/>
        <end position="78"/>
    </location>
</feature>
<reference evidence="2 3" key="1">
    <citation type="submission" date="2023-08" db="EMBL/GenBank/DDBJ databases">
        <authorList>
            <person name="Park J.-S."/>
        </authorList>
    </citation>
    <scope>NUCLEOTIDE SEQUENCE [LARGE SCALE GENOMIC DNA]</scope>
    <source>
        <strain evidence="2 3">2205SS18-9</strain>
    </source>
</reference>
<gene>
    <name evidence="2" type="ORF">Q5Y73_18330</name>
</gene>
<feature type="transmembrane region" description="Helical" evidence="1">
    <location>
        <begin position="259"/>
        <end position="285"/>
    </location>
</feature>
<protein>
    <submittedName>
        <fullName evidence="2">DUF2232 domain-containing protein</fullName>
    </submittedName>
</protein>
<feature type="transmembrane region" description="Helical" evidence="1">
    <location>
        <begin position="224"/>
        <end position="252"/>
    </location>
</feature>
<keyword evidence="1" id="KW-0812">Transmembrane</keyword>
<dbReference type="RefSeq" id="WP_305993367.1">
    <property type="nucleotide sequence ID" value="NZ_JAVAMP010000011.1"/>
</dbReference>
<dbReference type="PANTHER" id="PTHR41324:SF1">
    <property type="entry name" value="DUF2232 DOMAIN-CONTAINING PROTEIN"/>
    <property type="match status" value="1"/>
</dbReference>
<dbReference type="InterPro" id="IPR018710">
    <property type="entry name" value="DUF2232"/>
</dbReference>
<proteinExistence type="predicted"/>
<dbReference type="Proteomes" id="UP001231941">
    <property type="component" value="Unassembled WGS sequence"/>
</dbReference>
<dbReference type="PANTHER" id="PTHR41324">
    <property type="entry name" value="MEMBRANE PROTEIN-RELATED"/>
    <property type="match status" value="1"/>
</dbReference>
<keyword evidence="1" id="KW-0472">Membrane</keyword>
<accession>A0ABT9J355</accession>
<evidence type="ECO:0000313" key="2">
    <source>
        <dbReference type="EMBL" id="MDP5276061.1"/>
    </source>
</evidence>
<sequence length="294" mass="33112">MSKYSWKSLIWSIAFILILISLITPLSIFTFSMMLVPAIVLFVILERKHFVIQYIVSIIGTCLLFPDLSIGIVLLSLFISIPSVIMGSSYKKGSAGTALFMGIISVLVLFISTLFLGSLLGFNAVKAMEVIVIEVTNEYPEFSQIATEETLLLLKNMLPFYLIMSASLIVAASHFISRLILQKMDIHIPKLKSIKDWKLPKSLVWYYFAALLLQLIMNPEDGSYALLITVNLIPLLSFVFCLQAFSFLFFIADKKGWKFLPYLGIILSPFLTPIFSFIGMLDIAFDIRKGMTSR</sequence>
<feature type="transmembrane region" description="Helical" evidence="1">
    <location>
        <begin position="160"/>
        <end position="181"/>
    </location>
</feature>
<dbReference type="EMBL" id="JAVAMP010000011">
    <property type="protein sequence ID" value="MDP5276061.1"/>
    <property type="molecule type" value="Genomic_DNA"/>
</dbReference>
<keyword evidence="1" id="KW-1133">Transmembrane helix</keyword>
<feature type="transmembrane region" description="Helical" evidence="1">
    <location>
        <begin position="202"/>
        <end position="218"/>
    </location>
</feature>
<organism evidence="2 3">
    <name type="scientific">Chengkuizengella axinellae</name>
    <dbReference type="NCBI Taxonomy" id="3064388"/>
    <lineage>
        <taxon>Bacteria</taxon>
        <taxon>Bacillati</taxon>
        <taxon>Bacillota</taxon>
        <taxon>Bacilli</taxon>
        <taxon>Bacillales</taxon>
        <taxon>Paenibacillaceae</taxon>
        <taxon>Chengkuizengella</taxon>
    </lineage>
</organism>
<keyword evidence="3" id="KW-1185">Reference proteome</keyword>
<evidence type="ECO:0000256" key="1">
    <source>
        <dbReference type="SAM" id="Phobius"/>
    </source>
</evidence>
<feature type="transmembrane region" description="Helical" evidence="1">
    <location>
        <begin position="12"/>
        <end position="45"/>
    </location>
</feature>
<comment type="caution">
    <text evidence="2">The sequence shown here is derived from an EMBL/GenBank/DDBJ whole genome shotgun (WGS) entry which is preliminary data.</text>
</comment>
<dbReference type="Pfam" id="PF09991">
    <property type="entry name" value="DUF2232"/>
    <property type="match status" value="1"/>
</dbReference>
<feature type="transmembrane region" description="Helical" evidence="1">
    <location>
        <begin position="99"/>
        <end position="122"/>
    </location>
</feature>